<evidence type="ECO:0000313" key="2">
    <source>
        <dbReference type="EMBL" id="GAG24469.1"/>
    </source>
</evidence>
<dbReference type="EMBL" id="BARS01034632">
    <property type="protein sequence ID" value="GAG24469.1"/>
    <property type="molecule type" value="Genomic_DNA"/>
</dbReference>
<dbReference type="InterPro" id="IPR029016">
    <property type="entry name" value="GAF-like_dom_sf"/>
</dbReference>
<protein>
    <recommendedName>
        <fullName evidence="1">GAF domain-containing protein</fullName>
    </recommendedName>
</protein>
<evidence type="ECO:0000259" key="1">
    <source>
        <dbReference type="SMART" id="SM00065"/>
    </source>
</evidence>
<feature type="non-terminal residue" evidence="2">
    <location>
        <position position="235"/>
    </location>
</feature>
<dbReference type="InterPro" id="IPR003018">
    <property type="entry name" value="GAF"/>
</dbReference>
<name>X0W137_9ZZZZ</name>
<reference evidence="2" key="1">
    <citation type="journal article" date="2014" name="Front. Microbiol.">
        <title>High frequency of phylogenetically diverse reductive dehalogenase-homologous genes in deep subseafloor sedimentary metagenomes.</title>
        <authorList>
            <person name="Kawai M."/>
            <person name="Futagami T."/>
            <person name="Toyoda A."/>
            <person name="Takaki Y."/>
            <person name="Nishi S."/>
            <person name="Hori S."/>
            <person name="Arai W."/>
            <person name="Tsubouchi T."/>
            <person name="Morono Y."/>
            <person name="Uchiyama I."/>
            <person name="Ito T."/>
            <person name="Fujiyama A."/>
            <person name="Inagaki F."/>
            <person name="Takami H."/>
        </authorList>
    </citation>
    <scope>NUCLEOTIDE SEQUENCE</scope>
    <source>
        <strain evidence="2">Expedition CK06-06</strain>
    </source>
</reference>
<dbReference type="Pfam" id="PF13185">
    <property type="entry name" value="GAF_2"/>
    <property type="match status" value="1"/>
</dbReference>
<dbReference type="SMART" id="SM00065">
    <property type="entry name" value="GAF"/>
    <property type="match status" value="1"/>
</dbReference>
<proteinExistence type="predicted"/>
<comment type="caution">
    <text evidence="2">The sequence shown here is derived from an EMBL/GenBank/DDBJ whole genome shotgun (WGS) entry which is preliminary data.</text>
</comment>
<dbReference type="AlphaFoldDB" id="X0W137"/>
<feature type="domain" description="GAF" evidence="1">
    <location>
        <begin position="25"/>
        <end position="182"/>
    </location>
</feature>
<dbReference type="Gene3D" id="3.30.450.40">
    <property type="match status" value="2"/>
</dbReference>
<gene>
    <name evidence="2" type="ORF">S01H1_53478</name>
</gene>
<dbReference type="SUPFAM" id="SSF55781">
    <property type="entry name" value="GAF domain-like"/>
    <property type="match status" value="2"/>
</dbReference>
<accession>X0W137</accession>
<organism evidence="2">
    <name type="scientific">marine sediment metagenome</name>
    <dbReference type="NCBI Taxonomy" id="412755"/>
    <lineage>
        <taxon>unclassified sequences</taxon>
        <taxon>metagenomes</taxon>
        <taxon>ecological metagenomes</taxon>
    </lineage>
</organism>
<sequence>MNESWHLEQLSLVRQVSAEIVNLRDLDELSRRVVELIQHSFNFYYTAIFTLEPGQDVLRFRASAGPTRSDDTPNEGAYGEMRAPVLAVRLGEGIIGRVAQTGQELVANDVRLEASYLDEEMLPETRSEVTLPLKIEERVLGVLDIQSDQPRCFQETDMLTLRALAGNIAVAVEGARMYSALQRHTDHLATISEVSRAITSILDKEELFTKVVTLIQKRFGYPFVHLFAVQPEHHN</sequence>